<feature type="domain" description="Protein kinase" evidence="10">
    <location>
        <begin position="277"/>
        <end position="394"/>
    </location>
</feature>
<keyword evidence="12" id="KW-1185">Reference proteome</keyword>
<keyword evidence="2" id="KW-0433">Leucine-rich repeat</keyword>
<dbReference type="PANTHER" id="PTHR48053">
    <property type="entry name" value="LEUCINE RICH REPEAT FAMILY PROTEIN, EXPRESSED"/>
    <property type="match status" value="1"/>
</dbReference>
<feature type="transmembrane region" description="Helical" evidence="9">
    <location>
        <begin position="215"/>
        <end position="235"/>
    </location>
</feature>
<keyword evidence="7 9" id="KW-0472">Membrane</keyword>
<reference evidence="11 12" key="1">
    <citation type="journal article" date="2024" name="G3 (Bethesda)">
        <title>Genome assembly of Hibiscus sabdariffa L. provides insights into metabolisms of medicinal natural products.</title>
        <authorList>
            <person name="Kim T."/>
        </authorList>
    </citation>
    <scope>NUCLEOTIDE SEQUENCE [LARGE SCALE GENOMIC DNA]</scope>
    <source>
        <strain evidence="11">TK-2024</strain>
        <tissue evidence="11">Old leaves</tissue>
    </source>
</reference>
<keyword evidence="4" id="KW-0732">Signal</keyword>
<keyword evidence="3 9" id="KW-0812">Transmembrane</keyword>
<keyword evidence="6 9" id="KW-1133">Transmembrane helix</keyword>
<evidence type="ECO:0000256" key="2">
    <source>
        <dbReference type="ARBA" id="ARBA00022614"/>
    </source>
</evidence>
<sequence>MLVPSDIGNCRKLQRLHISENHFSFELPKEIGNLSQLVTFNASSNLLSGRIPHEIVNCKKLQRVDLSRNSFVGTLPNELGTFTQLEILRLSKNKFSGEIPAALRNLSRLTELQMGDNIFSVVIPYQLGSLSNLQISMNLSNNRLTGNIPRELGLLNMLEFLLLNYNNLTGEIPSTFESLSSLMVCNLSYNNLTGPLPTIPLFQNMPMSSFIENKGLCGVAGGVSLILIVILIYQMRRPRESVASVKEKEMPPPASDIYFHPKEGFTFQDLIEATNNFHESFILGRGACGTDYKAVMHSGQTVAVKKLASNAEGNNIENSFRVEILTLGKIRHRNIVKLYGFCYNRGFNVLLYELMENGSLGEALHGTSCSLEWSTRFIIALGAAQAKVIGRPFR</sequence>
<keyword evidence="8" id="KW-0675">Receptor</keyword>
<evidence type="ECO:0000313" key="12">
    <source>
        <dbReference type="Proteomes" id="UP001472677"/>
    </source>
</evidence>
<evidence type="ECO:0000256" key="5">
    <source>
        <dbReference type="ARBA" id="ARBA00022737"/>
    </source>
</evidence>
<dbReference type="InterPro" id="IPR011009">
    <property type="entry name" value="Kinase-like_dom_sf"/>
</dbReference>
<evidence type="ECO:0000256" key="8">
    <source>
        <dbReference type="ARBA" id="ARBA00023170"/>
    </source>
</evidence>
<dbReference type="InterPro" id="IPR051716">
    <property type="entry name" value="Plant_RL_S/T_kinase"/>
</dbReference>
<dbReference type="Gene3D" id="3.30.200.20">
    <property type="entry name" value="Phosphorylase Kinase, domain 1"/>
    <property type="match status" value="1"/>
</dbReference>
<dbReference type="Proteomes" id="UP001472677">
    <property type="component" value="Unassembled WGS sequence"/>
</dbReference>
<dbReference type="SUPFAM" id="SSF56112">
    <property type="entry name" value="Protein kinase-like (PK-like)"/>
    <property type="match status" value="1"/>
</dbReference>
<protein>
    <recommendedName>
        <fullName evidence="10">Protein kinase domain-containing protein</fullName>
    </recommendedName>
</protein>
<dbReference type="PROSITE" id="PS50011">
    <property type="entry name" value="PROTEIN_KINASE_DOM"/>
    <property type="match status" value="1"/>
</dbReference>
<organism evidence="11 12">
    <name type="scientific">Hibiscus sabdariffa</name>
    <name type="common">roselle</name>
    <dbReference type="NCBI Taxonomy" id="183260"/>
    <lineage>
        <taxon>Eukaryota</taxon>
        <taxon>Viridiplantae</taxon>
        <taxon>Streptophyta</taxon>
        <taxon>Embryophyta</taxon>
        <taxon>Tracheophyta</taxon>
        <taxon>Spermatophyta</taxon>
        <taxon>Magnoliopsida</taxon>
        <taxon>eudicotyledons</taxon>
        <taxon>Gunneridae</taxon>
        <taxon>Pentapetalae</taxon>
        <taxon>rosids</taxon>
        <taxon>malvids</taxon>
        <taxon>Malvales</taxon>
        <taxon>Malvaceae</taxon>
        <taxon>Malvoideae</taxon>
        <taxon>Hibiscus</taxon>
    </lineage>
</organism>
<dbReference type="PANTHER" id="PTHR48053:SF160">
    <property type="entry name" value="PROTEIN KINASE DOMAIN-CONTAINING PROTEIN"/>
    <property type="match status" value="1"/>
</dbReference>
<dbReference type="InterPro" id="IPR000719">
    <property type="entry name" value="Prot_kinase_dom"/>
</dbReference>
<evidence type="ECO:0000259" key="10">
    <source>
        <dbReference type="PROSITE" id="PS50011"/>
    </source>
</evidence>
<dbReference type="Pfam" id="PF00069">
    <property type="entry name" value="Pkinase"/>
    <property type="match status" value="1"/>
</dbReference>
<keyword evidence="5" id="KW-0677">Repeat</keyword>
<dbReference type="Gene3D" id="3.80.10.10">
    <property type="entry name" value="Ribonuclease Inhibitor"/>
    <property type="match status" value="1"/>
</dbReference>
<name>A0ABR2DJY1_9ROSI</name>
<evidence type="ECO:0000256" key="1">
    <source>
        <dbReference type="ARBA" id="ARBA00004479"/>
    </source>
</evidence>
<dbReference type="InterPro" id="IPR001611">
    <property type="entry name" value="Leu-rich_rpt"/>
</dbReference>
<comment type="subcellular location">
    <subcellularLocation>
        <location evidence="1">Membrane</location>
        <topology evidence="1">Single-pass type I membrane protein</topology>
    </subcellularLocation>
</comment>
<dbReference type="SUPFAM" id="SSF52058">
    <property type="entry name" value="L domain-like"/>
    <property type="match status" value="1"/>
</dbReference>
<comment type="caution">
    <text evidence="11">The sequence shown here is derived from an EMBL/GenBank/DDBJ whole genome shotgun (WGS) entry which is preliminary data.</text>
</comment>
<accession>A0ABR2DJY1</accession>
<dbReference type="EMBL" id="JBBPBM010000024">
    <property type="protein sequence ID" value="KAK8541738.1"/>
    <property type="molecule type" value="Genomic_DNA"/>
</dbReference>
<evidence type="ECO:0000313" key="11">
    <source>
        <dbReference type="EMBL" id="KAK8541738.1"/>
    </source>
</evidence>
<evidence type="ECO:0000256" key="4">
    <source>
        <dbReference type="ARBA" id="ARBA00022729"/>
    </source>
</evidence>
<evidence type="ECO:0000256" key="9">
    <source>
        <dbReference type="SAM" id="Phobius"/>
    </source>
</evidence>
<dbReference type="InterPro" id="IPR032675">
    <property type="entry name" value="LRR_dom_sf"/>
</dbReference>
<proteinExistence type="predicted"/>
<evidence type="ECO:0000256" key="7">
    <source>
        <dbReference type="ARBA" id="ARBA00023136"/>
    </source>
</evidence>
<dbReference type="Pfam" id="PF00560">
    <property type="entry name" value="LRR_1"/>
    <property type="match status" value="5"/>
</dbReference>
<evidence type="ECO:0000256" key="3">
    <source>
        <dbReference type="ARBA" id="ARBA00022692"/>
    </source>
</evidence>
<evidence type="ECO:0000256" key="6">
    <source>
        <dbReference type="ARBA" id="ARBA00022989"/>
    </source>
</evidence>
<gene>
    <name evidence="11" type="ORF">V6N12_014365</name>
</gene>